<dbReference type="Pfam" id="PF02606">
    <property type="entry name" value="LpxK"/>
    <property type="match status" value="1"/>
</dbReference>
<keyword evidence="10 13" id="KW-0067">ATP-binding</keyword>
<evidence type="ECO:0000256" key="13">
    <source>
        <dbReference type="HAMAP-Rule" id="MF_00409"/>
    </source>
</evidence>
<evidence type="ECO:0000256" key="12">
    <source>
        <dbReference type="ARBA" id="ARBA00029757"/>
    </source>
</evidence>
<comment type="function">
    <text evidence="1 13">Transfers the gamma-phosphate of ATP to the 4'-position of a tetraacyldisaccharide 1-phosphate intermediate (termed DS-1-P) to form tetraacyldisaccharide 1,4'-bis-phosphate (lipid IVA).</text>
</comment>
<evidence type="ECO:0000256" key="9">
    <source>
        <dbReference type="ARBA" id="ARBA00022777"/>
    </source>
</evidence>
<evidence type="ECO:0000256" key="7">
    <source>
        <dbReference type="ARBA" id="ARBA00022679"/>
    </source>
</evidence>
<dbReference type="SUPFAM" id="SSF52540">
    <property type="entry name" value="P-loop containing nucleoside triphosphate hydrolases"/>
    <property type="match status" value="1"/>
</dbReference>
<comment type="caution">
    <text evidence="14">The sequence shown here is derived from an EMBL/GenBank/DDBJ whole genome shotgun (WGS) entry which is preliminary data.</text>
</comment>
<comment type="pathway">
    <text evidence="2 13">Glycolipid biosynthesis; lipid IV(A) biosynthesis; lipid IV(A) from (3R)-3-hydroxytetradecanoyl-[acyl-carrier-protein] and UDP-N-acetyl-alpha-D-glucosamine: step 6/6.</text>
</comment>
<keyword evidence="8 13" id="KW-0547">Nucleotide-binding</keyword>
<evidence type="ECO:0000256" key="4">
    <source>
        <dbReference type="ARBA" id="ARBA00016436"/>
    </source>
</evidence>
<sequence length="362" mass="39043">MSPSPRRQTLAEALSARLQAEWLTGGPLSTLLLPLSLVYGLVARLRARLLQPAELPVPVIVVGNWIVGGAGKTPTLLALLEHLKARGLRVGVVSRGYRREGDGVELLGPSSTAQNAGDEPLLVHLRGRVPVAVGRDRVAAARALLAAHPEIQLIVSDDGLQHLRLPRALSVLVFDERGVGNGRLLPAGPLRQAPRWAPAPDEIVIYNAARPSTRRAGHLGRRRLRGAVRLQDWWAGRPAEAASLVALRQGVWTAVAGVARPQRFFDMLSDLGLHFEPLPQPDHASYAELPWPASAQGVLLTEKDAVKIRPERVGALPVWVLPLDFEPGPEFLAELDTHLNRLLPHGSTPDRTAGLPPVQGPA</sequence>
<organism evidence="14 15">
    <name type="scientific">Roseateles paludis</name>
    <dbReference type="NCBI Taxonomy" id="3145238"/>
    <lineage>
        <taxon>Bacteria</taxon>
        <taxon>Pseudomonadati</taxon>
        <taxon>Pseudomonadota</taxon>
        <taxon>Betaproteobacteria</taxon>
        <taxon>Burkholderiales</taxon>
        <taxon>Sphaerotilaceae</taxon>
        <taxon>Roseateles</taxon>
    </lineage>
</organism>
<evidence type="ECO:0000256" key="3">
    <source>
        <dbReference type="ARBA" id="ARBA00012071"/>
    </source>
</evidence>
<dbReference type="NCBIfam" id="TIGR00682">
    <property type="entry name" value="lpxK"/>
    <property type="match status" value="1"/>
</dbReference>
<reference evidence="14 15" key="1">
    <citation type="submission" date="2024-05" db="EMBL/GenBank/DDBJ databases">
        <title>Roseateles sp. DJS-2-20 16S ribosomal RNA gene Genome sequencing and assembly.</title>
        <authorList>
            <person name="Woo H."/>
        </authorList>
    </citation>
    <scope>NUCLEOTIDE SEQUENCE [LARGE SCALE GENOMIC DNA]</scope>
    <source>
        <strain evidence="14 15">DJS-2-20</strain>
    </source>
</reference>
<evidence type="ECO:0000313" key="15">
    <source>
        <dbReference type="Proteomes" id="UP001495147"/>
    </source>
</evidence>
<accession>A0ABV0G140</accession>
<name>A0ABV0G140_9BURK</name>
<dbReference type="PANTHER" id="PTHR42724">
    <property type="entry name" value="TETRAACYLDISACCHARIDE 4'-KINASE"/>
    <property type="match status" value="1"/>
</dbReference>
<dbReference type="InterPro" id="IPR003758">
    <property type="entry name" value="LpxK"/>
</dbReference>
<dbReference type="Proteomes" id="UP001495147">
    <property type="component" value="Unassembled WGS sequence"/>
</dbReference>
<proteinExistence type="inferred from homology"/>
<evidence type="ECO:0000256" key="8">
    <source>
        <dbReference type="ARBA" id="ARBA00022741"/>
    </source>
</evidence>
<evidence type="ECO:0000256" key="6">
    <source>
        <dbReference type="ARBA" id="ARBA00022556"/>
    </source>
</evidence>
<comment type="similarity">
    <text evidence="13">Belongs to the LpxK family.</text>
</comment>
<dbReference type="EC" id="2.7.1.130" evidence="3 13"/>
<dbReference type="GO" id="GO:0009029">
    <property type="term" value="F:lipid-A 4'-kinase activity"/>
    <property type="evidence" value="ECO:0007669"/>
    <property type="project" value="UniProtKB-EC"/>
</dbReference>
<dbReference type="PANTHER" id="PTHR42724:SF1">
    <property type="entry name" value="TETRAACYLDISACCHARIDE 4'-KINASE, MITOCHONDRIAL-RELATED"/>
    <property type="match status" value="1"/>
</dbReference>
<dbReference type="EMBL" id="JBDPZD010000002">
    <property type="protein sequence ID" value="MEO3691452.1"/>
    <property type="molecule type" value="Genomic_DNA"/>
</dbReference>
<feature type="binding site" evidence="13">
    <location>
        <begin position="66"/>
        <end position="73"/>
    </location>
    <ligand>
        <name>ATP</name>
        <dbReference type="ChEBI" id="CHEBI:30616"/>
    </ligand>
</feature>
<dbReference type="RefSeq" id="WP_347704274.1">
    <property type="nucleotide sequence ID" value="NZ_JBDPZD010000002.1"/>
</dbReference>
<evidence type="ECO:0000256" key="5">
    <source>
        <dbReference type="ARBA" id="ARBA00022516"/>
    </source>
</evidence>
<evidence type="ECO:0000256" key="11">
    <source>
        <dbReference type="ARBA" id="ARBA00023098"/>
    </source>
</evidence>
<dbReference type="InterPro" id="IPR027417">
    <property type="entry name" value="P-loop_NTPase"/>
</dbReference>
<dbReference type="CDD" id="cd01983">
    <property type="entry name" value="SIMIBI"/>
    <property type="match status" value="1"/>
</dbReference>
<comment type="catalytic activity">
    <reaction evidence="13">
        <text>a lipid A disaccharide + ATP = a lipid IVA + ADP + H(+)</text>
        <dbReference type="Rhea" id="RHEA:67840"/>
        <dbReference type="ChEBI" id="CHEBI:15378"/>
        <dbReference type="ChEBI" id="CHEBI:30616"/>
        <dbReference type="ChEBI" id="CHEBI:176343"/>
        <dbReference type="ChEBI" id="CHEBI:176425"/>
        <dbReference type="ChEBI" id="CHEBI:456216"/>
        <dbReference type="EC" id="2.7.1.130"/>
    </reaction>
</comment>
<keyword evidence="9 13" id="KW-0418">Kinase</keyword>
<dbReference type="HAMAP" id="MF_00409">
    <property type="entry name" value="LpxK"/>
    <property type="match status" value="1"/>
</dbReference>
<keyword evidence="5 13" id="KW-0444">Lipid biosynthesis</keyword>
<keyword evidence="7 13" id="KW-0808">Transferase</keyword>
<evidence type="ECO:0000313" key="14">
    <source>
        <dbReference type="EMBL" id="MEO3691452.1"/>
    </source>
</evidence>
<evidence type="ECO:0000256" key="1">
    <source>
        <dbReference type="ARBA" id="ARBA00002274"/>
    </source>
</evidence>
<keyword evidence="6 13" id="KW-0441">Lipid A biosynthesis</keyword>
<keyword evidence="11 13" id="KW-0443">Lipid metabolism</keyword>
<gene>
    <name evidence="13 14" type="primary">lpxK</name>
    <name evidence="14" type="ORF">ABDJ85_08225</name>
</gene>
<evidence type="ECO:0000256" key="10">
    <source>
        <dbReference type="ARBA" id="ARBA00022840"/>
    </source>
</evidence>
<protein>
    <recommendedName>
        <fullName evidence="4 13">Tetraacyldisaccharide 4'-kinase</fullName>
        <ecNumber evidence="3 13">2.7.1.130</ecNumber>
    </recommendedName>
    <alternativeName>
        <fullName evidence="12 13">Lipid A 4'-kinase</fullName>
    </alternativeName>
</protein>
<keyword evidence="15" id="KW-1185">Reference proteome</keyword>
<evidence type="ECO:0000256" key="2">
    <source>
        <dbReference type="ARBA" id="ARBA00004870"/>
    </source>
</evidence>